<dbReference type="InterPro" id="IPR013901">
    <property type="entry name" value="Anthrone_oxy"/>
</dbReference>
<dbReference type="Proteomes" id="UP000321150">
    <property type="component" value="Unassembled WGS sequence"/>
</dbReference>
<evidence type="ECO:0000313" key="2">
    <source>
        <dbReference type="EMBL" id="GEN70957.1"/>
    </source>
</evidence>
<organism evidence="2 3">
    <name type="scientific">Chryseobacterium lathyri</name>
    <dbReference type="NCBI Taxonomy" id="395933"/>
    <lineage>
        <taxon>Bacteria</taxon>
        <taxon>Pseudomonadati</taxon>
        <taxon>Bacteroidota</taxon>
        <taxon>Flavobacteriia</taxon>
        <taxon>Flavobacteriales</taxon>
        <taxon>Weeksellaceae</taxon>
        <taxon>Chryseobacterium group</taxon>
        <taxon>Chryseobacterium</taxon>
    </lineage>
</organism>
<keyword evidence="1" id="KW-0812">Transmembrane</keyword>
<dbReference type="EMBL" id="BJYI01000003">
    <property type="protein sequence ID" value="GEN70957.1"/>
    <property type="molecule type" value="Genomic_DNA"/>
</dbReference>
<reference evidence="2 3" key="1">
    <citation type="submission" date="2019-07" db="EMBL/GenBank/DDBJ databases">
        <title>Whole genome shotgun sequence of Chryseobacterium lathyri NBRC 105250.</title>
        <authorList>
            <person name="Hosoyama A."/>
            <person name="Uohara A."/>
            <person name="Ohji S."/>
            <person name="Ichikawa N."/>
        </authorList>
    </citation>
    <scope>NUCLEOTIDE SEQUENCE [LARGE SCALE GENOMIC DNA]</scope>
    <source>
        <strain evidence="2 3">NBRC 105250</strain>
    </source>
</reference>
<dbReference type="Pfam" id="PF08592">
    <property type="entry name" value="Anthrone_oxy"/>
    <property type="match status" value="1"/>
</dbReference>
<gene>
    <name evidence="2" type="ORF">CLA01_10290</name>
</gene>
<feature type="transmembrane region" description="Helical" evidence="1">
    <location>
        <begin position="93"/>
        <end position="113"/>
    </location>
</feature>
<evidence type="ECO:0000256" key="1">
    <source>
        <dbReference type="SAM" id="Phobius"/>
    </source>
</evidence>
<evidence type="ECO:0008006" key="4">
    <source>
        <dbReference type="Google" id="ProtNLM"/>
    </source>
</evidence>
<name>A0A511Y6Y0_9FLAO</name>
<feature type="transmembrane region" description="Helical" evidence="1">
    <location>
        <begin position="152"/>
        <end position="170"/>
    </location>
</feature>
<accession>A0A511Y6Y0</accession>
<feature type="transmembrane region" description="Helical" evidence="1">
    <location>
        <begin position="63"/>
        <end position="86"/>
    </location>
</feature>
<keyword evidence="1" id="KW-1133">Transmembrane helix</keyword>
<proteinExistence type="predicted"/>
<feature type="transmembrane region" description="Helical" evidence="1">
    <location>
        <begin position="17"/>
        <end position="43"/>
    </location>
</feature>
<dbReference type="AlphaFoldDB" id="A0A511Y6Y0"/>
<evidence type="ECO:0000313" key="3">
    <source>
        <dbReference type="Proteomes" id="UP000321150"/>
    </source>
</evidence>
<protein>
    <recommendedName>
        <fullName evidence="4">DUF1772 domain-containing protein</fullName>
    </recommendedName>
</protein>
<keyword evidence="1" id="KW-0472">Membrane</keyword>
<sequence>MTFFNTSQIKIYEMTTVFLLITAVLTALIAGLFYAYSCSVVLGLGKLSDTEYLRAMQSINREILNPVFFMSFMGTAVLLPLTTFLYRGEQPGFLFLLLATAAYLIGVFGVTVVGNVPLNDMLDQFDISNSTAEAVKQMRESFENRWNLLNNIRTAFSVISIVLVICACIWNGELPK</sequence>
<comment type="caution">
    <text evidence="2">The sequence shown here is derived from an EMBL/GenBank/DDBJ whole genome shotgun (WGS) entry which is preliminary data.</text>
</comment>